<organism evidence="1 2">
    <name type="scientific">Candidatus Tagabacteria bacterium CG09_land_8_20_14_0_10_41_14</name>
    <dbReference type="NCBI Taxonomy" id="1975021"/>
    <lineage>
        <taxon>Bacteria</taxon>
        <taxon>Candidatus Tagaibacteriota</taxon>
    </lineage>
</organism>
<evidence type="ECO:0000313" key="2">
    <source>
        <dbReference type="Proteomes" id="UP000230353"/>
    </source>
</evidence>
<dbReference type="Proteomes" id="UP000230353">
    <property type="component" value="Unassembled WGS sequence"/>
</dbReference>
<proteinExistence type="predicted"/>
<sequence>MHSSVEKIARVLRADKDTILSIGREDILDEIVRQNENIIAEKLKFLGVADGKAREIYNALLERIQKDDAKIAASLGNPVCDSAGGCESLLDAAKKVMNKKKGFFVKENKARELLENIPPENILKGLGYKSVSEMLEKEDMIEIFSALRFVENSEWLNNVFFKQYEKLTPDDFEEREIKIMVLGGKWKDAAEKFLKKKYHNISHLKELGVIFILPAVMAIKGETLRTLALIFHYYHEIIFYSRLFKKAAKSDDFSQRVISFLRGDVLDTRFPEEFSGKRWMIIQKYLAKDDKNDWRLFEPHVNPEAIHWKKAENNISDLGSIVDSVDLSFWKELDWVGDYYFTEIGSEFLVSFNLVDTVMSLVRQKEMIKYLYHHQEALWNKIFSEAMGEEKMEEMIIQNWEKGYIDI</sequence>
<protein>
    <submittedName>
        <fullName evidence="1">Uncharacterized protein</fullName>
    </submittedName>
</protein>
<dbReference type="AlphaFoldDB" id="A0A2H0WLC2"/>
<gene>
    <name evidence="1" type="ORF">COT67_01640</name>
</gene>
<accession>A0A2H0WLC2</accession>
<name>A0A2H0WLC2_9BACT</name>
<reference evidence="2" key="1">
    <citation type="submission" date="2017-09" db="EMBL/GenBank/DDBJ databases">
        <title>Depth-based differentiation of microbial function through sediment-hosted aquifers and enrichment of novel symbionts in the deep terrestrial subsurface.</title>
        <authorList>
            <person name="Probst A.J."/>
            <person name="Ladd B."/>
            <person name="Jarett J.K."/>
            <person name="Geller-Mcgrath D.E."/>
            <person name="Sieber C.M.K."/>
            <person name="Emerson J.B."/>
            <person name="Anantharaman K."/>
            <person name="Thomas B.C."/>
            <person name="Malmstrom R."/>
            <person name="Stieglmeier M."/>
            <person name="Klingl A."/>
            <person name="Woyke T."/>
            <person name="Ryan C.M."/>
            <person name="Banfield J.F."/>
        </authorList>
    </citation>
    <scope>NUCLEOTIDE SEQUENCE [LARGE SCALE GENOMIC DNA]</scope>
</reference>
<dbReference type="EMBL" id="PEZL01000022">
    <property type="protein sequence ID" value="PIS13464.1"/>
    <property type="molecule type" value="Genomic_DNA"/>
</dbReference>
<comment type="caution">
    <text evidence="1">The sequence shown here is derived from an EMBL/GenBank/DDBJ whole genome shotgun (WGS) entry which is preliminary data.</text>
</comment>
<evidence type="ECO:0000313" key="1">
    <source>
        <dbReference type="EMBL" id="PIS13464.1"/>
    </source>
</evidence>